<evidence type="ECO:0000313" key="1">
    <source>
        <dbReference type="EMBL" id="TDG45906.1"/>
    </source>
</evidence>
<sequence>MPIHRTAQRGTAHISNNCRCDSTKTVAKVEDGLDRRRPWPAWVVERGNVESKRNGAAAGCVLWSHKFAESCDRIVNNNGNNANCLDLRWTTKRPDMVRHLTSHTAIQADGWTGGRAASQAGISATGVEGFTM</sequence>
<gene>
    <name evidence="1" type="ORF">AWZ03_007626</name>
</gene>
<dbReference type="Proteomes" id="UP000295192">
    <property type="component" value="Unassembled WGS sequence"/>
</dbReference>
<dbReference type="AlphaFoldDB" id="A0A484BAM3"/>
<reference evidence="1 2" key="1">
    <citation type="journal article" date="2019" name="J. Hered.">
        <title>An Improved Genome Assembly for Drosophila navojoa, the Basal Species in the mojavensis Cluster.</title>
        <authorList>
            <person name="Vanderlinde T."/>
            <person name="Dupim E.G."/>
            <person name="Nazario-Yepiz N.O."/>
            <person name="Carvalho A.B."/>
        </authorList>
    </citation>
    <scope>NUCLEOTIDE SEQUENCE [LARGE SCALE GENOMIC DNA]</scope>
    <source>
        <strain evidence="1">Navoj_Jal97</strain>
        <tissue evidence="1">Whole organism</tissue>
    </source>
</reference>
<protein>
    <submittedName>
        <fullName evidence="1">Uncharacterized protein</fullName>
    </submittedName>
</protein>
<accession>A0A484BAM3</accession>
<proteinExistence type="predicted"/>
<keyword evidence="2" id="KW-1185">Reference proteome</keyword>
<comment type="caution">
    <text evidence="1">The sequence shown here is derived from an EMBL/GenBank/DDBJ whole genome shotgun (WGS) entry which is preliminary data.</text>
</comment>
<name>A0A484BAM3_DRONA</name>
<dbReference type="EMBL" id="LSRL02000068">
    <property type="protein sequence ID" value="TDG45906.1"/>
    <property type="molecule type" value="Genomic_DNA"/>
</dbReference>
<organism evidence="1 2">
    <name type="scientific">Drosophila navojoa</name>
    <name type="common">Fruit fly</name>
    <dbReference type="NCBI Taxonomy" id="7232"/>
    <lineage>
        <taxon>Eukaryota</taxon>
        <taxon>Metazoa</taxon>
        <taxon>Ecdysozoa</taxon>
        <taxon>Arthropoda</taxon>
        <taxon>Hexapoda</taxon>
        <taxon>Insecta</taxon>
        <taxon>Pterygota</taxon>
        <taxon>Neoptera</taxon>
        <taxon>Endopterygota</taxon>
        <taxon>Diptera</taxon>
        <taxon>Brachycera</taxon>
        <taxon>Muscomorpha</taxon>
        <taxon>Ephydroidea</taxon>
        <taxon>Drosophilidae</taxon>
        <taxon>Drosophila</taxon>
    </lineage>
</organism>
<evidence type="ECO:0000313" key="2">
    <source>
        <dbReference type="Proteomes" id="UP000295192"/>
    </source>
</evidence>